<name>A0A0T5P103_9RHOB</name>
<keyword evidence="4" id="KW-1185">Reference proteome</keyword>
<evidence type="ECO:0000313" key="4">
    <source>
        <dbReference type="Proteomes" id="UP000051295"/>
    </source>
</evidence>
<dbReference type="STRING" id="1641875.XM53_02490"/>
<accession>A0A0T5P103</accession>
<organism evidence="3 4">
    <name type="scientific">Roseovarius atlanticus</name>
    <dbReference type="NCBI Taxonomy" id="1641875"/>
    <lineage>
        <taxon>Bacteria</taxon>
        <taxon>Pseudomonadati</taxon>
        <taxon>Pseudomonadota</taxon>
        <taxon>Alphaproteobacteria</taxon>
        <taxon>Rhodobacterales</taxon>
        <taxon>Roseobacteraceae</taxon>
        <taxon>Roseovarius</taxon>
    </lineage>
</organism>
<comment type="caution">
    <text evidence="3">The sequence shown here is derived from an EMBL/GenBank/DDBJ whole genome shotgun (WGS) entry which is preliminary data.</text>
</comment>
<reference evidence="3 4" key="1">
    <citation type="submission" date="2015-04" db="EMBL/GenBank/DDBJ databases">
        <title>The draft genome sequence of Roseovarius sp.R12b.</title>
        <authorList>
            <person name="Li G."/>
            <person name="Lai Q."/>
            <person name="Shao Z."/>
            <person name="Yan P."/>
        </authorList>
    </citation>
    <scope>NUCLEOTIDE SEQUENCE [LARGE SCALE GENOMIC DNA]</scope>
    <source>
        <strain evidence="3 4">R12B</strain>
    </source>
</reference>
<dbReference type="SUPFAM" id="SSF52833">
    <property type="entry name" value="Thioredoxin-like"/>
    <property type="match status" value="1"/>
</dbReference>
<dbReference type="InterPro" id="IPR010987">
    <property type="entry name" value="Glutathione-S-Trfase_C-like"/>
</dbReference>
<dbReference type="PROSITE" id="PS50404">
    <property type="entry name" value="GST_NTER"/>
    <property type="match status" value="1"/>
</dbReference>
<dbReference type="PANTHER" id="PTHR43968">
    <property type="match status" value="1"/>
</dbReference>
<evidence type="ECO:0000313" key="3">
    <source>
        <dbReference type="EMBL" id="KRS14812.1"/>
    </source>
</evidence>
<dbReference type="InterPro" id="IPR050983">
    <property type="entry name" value="GST_Omega/HSP26"/>
</dbReference>
<dbReference type="SFLD" id="SFLDS00019">
    <property type="entry name" value="Glutathione_Transferase_(cytos"/>
    <property type="match status" value="1"/>
</dbReference>
<feature type="domain" description="GST N-terminal" evidence="1">
    <location>
        <begin position="1"/>
        <end position="62"/>
    </location>
</feature>
<evidence type="ECO:0000259" key="2">
    <source>
        <dbReference type="PROSITE" id="PS50405"/>
    </source>
</evidence>
<dbReference type="SUPFAM" id="SSF47616">
    <property type="entry name" value="GST C-terminal domain-like"/>
    <property type="match status" value="1"/>
</dbReference>
<dbReference type="InterPro" id="IPR040079">
    <property type="entry name" value="Glutathione_S-Trfase"/>
</dbReference>
<proteinExistence type="predicted"/>
<dbReference type="Pfam" id="PF02798">
    <property type="entry name" value="GST_N"/>
    <property type="match status" value="1"/>
</dbReference>
<feature type="domain" description="GST C-terminal" evidence="2">
    <location>
        <begin position="67"/>
        <end position="197"/>
    </location>
</feature>
<dbReference type="AlphaFoldDB" id="A0A0T5P103"/>
<dbReference type="InterPro" id="IPR036282">
    <property type="entry name" value="Glutathione-S-Trfase_C_sf"/>
</dbReference>
<sequence length="197" mass="21089">MVLAAKGLEYDYVECDPFGEGAEALTRLHPFGRVPVLEAGAFRLWETQAILDYLEGIAPEPRMVPGAPEGVARMRQVMGIADSYAYWPLVRQAFSNGVFAALEGEAGDAGALADGLANAPRVLDALEGIAAEGMVLRPGVLDLASCHLWPMLDYFGMVPDGEEMIAARPALAAWCGWMRTCPAAHATRPVLTKEAMA</sequence>
<protein>
    <recommendedName>
        <fullName evidence="5">Glutathione S-transferase</fullName>
    </recommendedName>
</protein>
<dbReference type="PANTHER" id="PTHR43968:SF6">
    <property type="entry name" value="GLUTATHIONE S-TRANSFERASE OMEGA"/>
    <property type="match status" value="1"/>
</dbReference>
<dbReference type="Gene3D" id="3.40.30.10">
    <property type="entry name" value="Glutaredoxin"/>
    <property type="match status" value="1"/>
</dbReference>
<dbReference type="Proteomes" id="UP000051295">
    <property type="component" value="Unassembled WGS sequence"/>
</dbReference>
<dbReference type="Gene3D" id="1.20.1050.10">
    <property type="match status" value="1"/>
</dbReference>
<gene>
    <name evidence="3" type="ORF">XM53_02490</name>
</gene>
<dbReference type="CDD" id="cd00299">
    <property type="entry name" value="GST_C_family"/>
    <property type="match status" value="1"/>
</dbReference>
<dbReference type="PATRIC" id="fig|1641875.4.peg.1595"/>
<dbReference type="PROSITE" id="PS50405">
    <property type="entry name" value="GST_CTER"/>
    <property type="match status" value="1"/>
</dbReference>
<dbReference type="CDD" id="cd00570">
    <property type="entry name" value="GST_N_family"/>
    <property type="match status" value="1"/>
</dbReference>
<dbReference type="GO" id="GO:0005737">
    <property type="term" value="C:cytoplasm"/>
    <property type="evidence" value="ECO:0007669"/>
    <property type="project" value="TreeGrafter"/>
</dbReference>
<dbReference type="InterPro" id="IPR004045">
    <property type="entry name" value="Glutathione_S-Trfase_N"/>
</dbReference>
<dbReference type="EMBL" id="LAXJ01000002">
    <property type="protein sequence ID" value="KRS14812.1"/>
    <property type="molecule type" value="Genomic_DNA"/>
</dbReference>
<evidence type="ECO:0000259" key="1">
    <source>
        <dbReference type="PROSITE" id="PS50404"/>
    </source>
</evidence>
<evidence type="ECO:0008006" key="5">
    <source>
        <dbReference type="Google" id="ProtNLM"/>
    </source>
</evidence>
<dbReference type="InterPro" id="IPR036249">
    <property type="entry name" value="Thioredoxin-like_sf"/>
</dbReference>